<dbReference type="GeneID" id="30197484"/>
<dbReference type="PIRSF" id="PIRSF017126">
    <property type="entry name" value="Condensin_H"/>
    <property type="match status" value="1"/>
</dbReference>
<keyword evidence="6" id="KW-0963">Cytoplasm</keyword>
<feature type="region of interest" description="Disordered" evidence="12">
    <location>
        <begin position="1"/>
        <end position="54"/>
    </location>
</feature>
<dbReference type="RefSeq" id="XP_019027789.1">
    <property type="nucleotide sequence ID" value="XM_019180240.1"/>
</dbReference>
<evidence type="ECO:0000256" key="2">
    <source>
        <dbReference type="ARBA" id="ARBA00004496"/>
    </source>
</evidence>
<keyword evidence="10 11" id="KW-0131">Cell cycle</keyword>
<evidence type="ECO:0000256" key="4">
    <source>
        <dbReference type="ARBA" id="ARBA00016065"/>
    </source>
</evidence>
<dbReference type="GO" id="GO:0003682">
    <property type="term" value="F:chromatin binding"/>
    <property type="evidence" value="ECO:0007669"/>
    <property type="project" value="TreeGrafter"/>
</dbReference>
<dbReference type="Proteomes" id="UP000094819">
    <property type="component" value="Unassembled WGS sequence"/>
</dbReference>
<evidence type="ECO:0000256" key="8">
    <source>
        <dbReference type="ARBA" id="ARBA00022776"/>
    </source>
</evidence>
<accession>A0A1E3HBC6</accession>
<proteinExistence type="inferred from homology"/>
<gene>
    <name evidence="13" type="ORF">L198_08274</name>
</gene>
<keyword evidence="9 11" id="KW-0226">DNA condensation</keyword>
<dbReference type="PANTHER" id="PTHR13108">
    <property type="entry name" value="CONDENSIN COMPLEX SUBUNIT 2"/>
    <property type="match status" value="1"/>
</dbReference>
<dbReference type="EMBL" id="AWGH01000063">
    <property type="protein sequence ID" value="ODN73648.1"/>
    <property type="molecule type" value="Genomic_DNA"/>
</dbReference>
<dbReference type="GO" id="GO:0005737">
    <property type="term" value="C:cytoplasm"/>
    <property type="evidence" value="ECO:0007669"/>
    <property type="project" value="UniProtKB-SubCell"/>
</dbReference>
<dbReference type="GO" id="GO:0000796">
    <property type="term" value="C:condensin complex"/>
    <property type="evidence" value="ECO:0007669"/>
    <property type="project" value="InterPro"/>
</dbReference>
<evidence type="ECO:0000256" key="10">
    <source>
        <dbReference type="ARBA" id="ARBA00023306"/>
    </source>
</evidence>
<dbReference type="GO" id="GO:0051301">
    <property type="term" value="P:cell division"/>
    <property type="evidence" value="ECO:0007669"/>
    <property type="project" value="UniProtKB-KW"/>
</dbReference>
<reference evidence="13 14" key="1">
    <citation type="submission" date="2016-06" db="EMBL/GenBank/DDBJ databases">
        <title>Evolution of pathogenesis and genome organization in the Tremellales.</title>
        <authorList>
            <person name="Cuomo C."/>
            <person name="Litvintseva A."/>
            <person name="Heitman J."/>
            <person name="Chen Y."/>
            <person name="Sun S."/>
            <person name="Springer D."/>
            <person name="Dromer F."/>
            <person name="Young S."/>
            <person name="Zeng Q."/>
            <person name="Chapman S."/>
            <person name="Gujja S."/>
            <person name="Saif S."/>
            <person name="Birren B."/>
        </authorList>
    </citation>
    <scope>NUCLEOTIDE SEQUENCE [LARGE SCALE GENOMIC DNA]</scope>
    <source>
        <strain evidence="13 14">CBS 7118</strain>
    </source>
</reference>
<dbReference type="Pfam" id="PF05786">
    <property type="entry name" value="Cnd2"/>
    <property type="match status" value="1"/>
</dbReference>
<organism evidence="13 14">
    <name type="scientific">Cryptococcus wingfieldii CBS 7118</name>
    <dbReference type="NCBI Taxonomy" id="1295528"/>
    <lineage>
        <taxon>Eukaryota</taxon>
        <taxon>Fungi</taxon>
        <taxon>Dikarya</taxon>
        <taxon>Basidiomycota</taxon>
        <taxon>Agaricomycotina</taxon>
        <taxon>Tremellomycetes</taxon>
        <taxon>Tremellales</taxon>
        <taxon>Cryptococcaceae</taxon>
        <taxon>Cryptococcus</taxon>
    </lineage>
</organism>
<keyword evidence="8 11" id="KW-0498">Mitosis</keyword>
<comment type="caution">
    <text evidence="13">The sequence shown here is derived from an EMBL/GenBank/DDBJ whole genome shotgun (WGS) entry which is preliminary data.</text>
</comment>
<evidence type="ECO:0000256" key="9">
    <source>
        <dbReference type="ARBA" id="ARBA00023067"/>
    </source>
</evidence>
<evidence type="ECO:0000256" key="3">
    <source>
        <dbReference type="ARBA" id="ARBA00009471"/>
    </source>
</evidence>
<evidence type="ECO:0000256" key="1">
    <source>
        <dbReference type="ARBA" id="ARBA00004286"/>
    </source>
</evidence>
<feature type="compositionally biased region" description="Polar residues" evidence="12">
    <location>
        <begin position="513"/>
        <end position="522"/>
    </location>
</feature>
<feature type="region of interest" description="Disordered" evidence="12">
    <location>
        <begin position="510"/>
        <end position="531"/>
    </location>
</feature>
<comment type="function">
    <text evidence="11">Regulatory subunit of the condensin complex, a complex required for conversion of interphase chromatin into mitotic-like condense chromosomes.</text>
</comment>
<dbReference type="PANTHER" id="PTHR13108:SF9">
    <property type="entry name" value="CONDENSIN COMPLEX SUBUNIT 2"/>
    <property type="match status" value="1"/>
</dbReference>
<protein>
    <recommendedName>
        <fullName evidence="4 11">Condensin complex subunit 2</fullName>
    </recommendedName>
</protein>
<dbReference type="AlphaFoldDB" id="A0A1E3HBC6"/>
<feature type="compositionally biased region" description="Basic residues" evidence="12">
    <location>
        <begin position="1"/>
        <end position="10"/>
    </location>
</feature>
<sequence>MSKQAGKRARVSINAHDNPLHRSTSSINDDASEKAKRRKSAHFPPHLEQDAAAPAKRVVSGLALQQQGINQRRGKRLSAVESSLPLISMEAMNTNFEEWMKLATDNKITANNTWNFALIDYFADLTLLRNGPDDQSINFQKASSTLDGCVKIWTSRVDSVATETGKLLSGLAGGSEDVEDEDGEEGEEEGGAPKATRKTARSEATLAKSFAQLQVKKLDVEFTVDPLFKKTSADFDEGGAMGLLMNHLGVDDKMRVVFDAGDAGDEEDEEEELEMRDDVINLDKLLDFIPSVDALEDLKISNTLSSFHFSSDPDSTPDFTTLLGLKDTFQDDEPPFQFEPNPAYDGDDIPMAPMDVGGEEEHDFFGFDDYNAGGGDGEGGFDDDASMMGDADAAERYDGAANPQPASLGLAGQGDHLGPFDPRTRQARDELVVGLREGDEDGMFDYFDQGFGGKSWAGAEHWKLRKVSRKDPTTPSNNAKTTRAAKAPFTIDFSSPATDATSTKTLFAPGTKASLNLPSSSRSKGKNAAKTRKEEYLLPDDMHFSSHQLLRLFLKPKFFLRVRRAGGGTQAPVNENGEIDENFWANAAAERAEGDVDNDEFGSAPAPFESQFFQDDDDGYDGGADMPAIMGYDDEPLITYDENGLPIPVAGGDGGEEDLLAGTQGMELKRARPETVHFAKKAKRVDVKRLKDDIWSGLKTLIPDGPSPTDEDGDAAAVDAELDKDKAEPVQTFNNIITSLRTTYPAQKMSDISTSFCFICLLHLANEEGLKIESARNDGKDSEDVGCMGVLGEDGVPSLEDLARAGRAEGDRNDRVIGELEALKVYKDLAAGRAA</sequence>
<evidence type="ECO:0000256" key="11">
    <source>
        <dbReference type="PIRNR" id="PIRNR017126"/>
    </source>
</evidence>
<comment type="subcellular location">
    <subcellularLocation>
        <location evidence="1">Chromosome</location>
    </subcellularLocation>
    <subcellularLocation>
        <location evidence="2">Cytoplasm</location>
    </subcellularLocation>
</comment>
<name>A0A1E3HBC6_9TREE</name>
<feature type="region of interest" description="Disordered" evidence="12">
    <location>
        <begin position="168"/>
        <end position="199"/>
    </location>
</feature>
<keyword evidence="5" id="KW-0158">Chromosome</keyword>
<evidence type="ECO:0000256" key="12">
    <source>
        <dbReference type="SAM" id="MobiDB-lite"/>
    </source>
</evidence>
<comment type="similarity">
    <text evidence="3 11">Belongs to the CND2 (condensin subunit 2) family.</text>
</comment>
<feature type="compositionally biased region" description="Acidic residues" evidence="12">
    <location>
        <begin position="176"/>
        <end position="190"/>
    </location>
</feature>
<evidence type="ECO:0000313" key="13">
    <source>
        <dbReference type="EMBL" id="ODN73648.1"/>
    </source>
</evidence>
<evidence type="ECO:0000256" key="5">
    <source>
        <dbReference type="ARBA" id="ARBA00022454"/>
    </source>
</evidence>
<dbReference type="InterPro" id="IPR022816">
    <property type="entry name" value="Condensin_barren_su2"/>
</dbReference>
<dbReference type="OrthoDB" id="362021at2759"/>
<evidence type="ECO:0000256" key="6">
    <source>
        <dbReference type="ARBA" id="ARBA00022490"/>
    </source>
</evidence>
<keyword evidence="7 11" id="KW-0132">Cell division</keyword>
<evidence type="ECO:0000256" key="7">
    <source>
        <dbReference type="ARBA" id="ARBA00022618"/>
    </source>
</evidence>
<evidence type="ECO:0000313" key="14">
    <source>
        <dbReference type="Proteomes" id="UP000094819"/>
    </source>
</evidence>
<keyword evidence="14" id="KW-1185">Reference proteome</keyword>
<dbReference type="GO" id="GO:0007076">
    <property type="term" value="P:mitotic chromosome condensation"/>
    <property type="evidence" value="ECO:0007669"/>
    <property type="project" value="InterPro"/>
</dbReference>